<dbReference type="RefSeq" id="WP_116013286.1">
    <property type="nucleotide sequence ID" value="NZ_QUOT01000001.1"/>
</dbReference>
<dbReference type="Gene3D" id="2.60.40.10">
    <property type="entry name" value="Immunoglobulins"/>
    <property type="match status" value="1"/>
</dbReference>
<dbReference type="InterPro" id="IPR003137">
    <property type="entry name" value="PA_domain"/>
</dbReference>
<dbReference type="InterPro" id="IPR013783">
    <property type="entry name" value="Ig-like_fold"/>
</dbReference>
<evidence type="ECO:0000313" key="11">
    <source>
        <dbReference type="Proteomes" id="UP000256899"/>
    </source>
</evidence>
<evidence type="ECO:0000256" key="5">
    <source>
        <dbReference type="ARBA" id="ARBA00023157"/>
    </source>
</evidence>
<reference evidence="11" key="1">
    <citation type="submission" date="2018-08" db="EMBL/GenBank/DDBJ databases">
        <title>Thalassotalea euphylliae genome.</title>
        <authorList>
            <person name="Summers S."/>
            <person name="Rice S.A."/>
            <person name="Freckelton M.L."/>
            <person name="Nedved B.T."/>
            <person name="Hadfield M.G."/>
        </authorList>
    </citation>
    <scope>NUCLEOTIDE SEQUENCE [LARGE SCALE GENOMIC DNA]</scope>
    <source>
        <strain evidence="11">H3</strain>
    </source>
</reference>
<dbReference type="InterPro" id="IPR050127">
    <property type="entry name" value="Serine_Proteases_S1"/>
</dbReference>
<name>A0A3E0TXI2_9GAMM</name>
<dbReference type="GO" id="GO:0004252">
    <property type="term" value="F:serine-type endopeptidase activity"/>
    <property type="evidence" value="ECO:0007669"/>
    <property type="project" value="InterPro"/>
</dbReference>
<dbReference type="PROSITE" id="PS00135">
    <property type="entry name" value="TRYPSIN_SER"/>
    <property type="match status" value="1"/>
</dbReference>
<evidence type="ECO:0000256" key="7">
    <source>
        <dbReference type="SAM" id="MobiDB-lite"/>
    </source>
</evidence>
<protein>
    <submittedName>
        <fullName evidence="10">Trypsin</fullName>
    </submittedName>
</protein>
<evidence type="ECO:0000256" key="3">
    <source>
        <dbReference type="ARBA" id="ARBA00022670"/>
    </source>
</evidence>
<comment type="caution">
    <text evidence="10">The sequence shown here is derived from an EMBL/GenBank/DDBJ whole genome shotgun (WGS) entry which is preliminary data.</text>
</comment>
<feature type="chain" id="PRO_5017571149" evidence="8">
    <location>
        <begin position="22"/>
        <end position="689"/>
    </location>
</feature>
<keyword evidence="8" id="KW-0732">Signal</keyword>
<evidence type="ECO:0000256" key="8">
    <source>
        <dbReference type="SAM" id="SignalP"/>
    </source>
</evidence>
<evidence type="ECO:0000256" key="4">
    <source>
        <dbReference type="ARBA" id="ARBA00022801"/>
    </source>
</evidence>
<dbReference type="PANTHER" id="PTHR24264:SF65">
    <property type="entry name" value="SRCR DOMAIN-CONTAINING PROTEIN"/>
    <property type="match status" value="1"/>
</dbReference>
<keyword evidence="11" id="KW-1185">Reference proteome</keyword>
<keyword evidence="4 6" id="KW-0378">Hydrolase</keyword>
<dbReference type="SMART" id="SM00020">
    <property type="entry name" value="Tryp_SPc"/>
    <property type="match status" value="1"/>
</dbReference>
<dbReference type="EMBL" id="QUOT01000001">
    <property type="protein sequence ID" value="REL29411.1"/>
    <property type="molecule type" value="Genomic_DNA"/>
</dbReference>
<dbReference type="Proteomes" id="UP000256899">
    <property type="component" value="Unassembled WGS sequence"/>
</dbReference>
<keyword evidence="6" id="KW-0720">Serine protease</keyword>
<dbReference type="InterPro" id="IPR043504">
    <property type="entry name" value="Peptidase_S1_PA_chymotrypsin"/>
</dbReference>
<evidence type="ECO:0000259" key="9">
    <source>
        <dbReference type="PROSITE" id="PS50240"/>
    </source>
</evidence>
<dbReference type="FunFam" id="2.40.10.10:FF:000068">
    <property type="entry name" value="transmembrane protease serine 2"/>
    <property type="match status" value="1"/>
</dbReference>
<organism evidence="10 11">
    <name type="scientific">Thalassotalea euphylliae</name>
    <dbReference type="NCBI Taxonomy" id="1655234"/>
    <lineage>
        <taxon>Bacteria</taxon>
        <taxon>Pseudomonadati</taxon>
        <taxon>Pseudomonadota</taxon>
        <taxon>Gammaproteobacteria</taxon>
        <taxon>Alteromonadales</taxon>
        <taxon>Colwelliaceae</taxon>
        <taxon>Thalassotalea</taxon>
    </lineage>
</organism>
<dbReference type="PRINTS" id="PR00722">
    <property type="entry name" value="CHYMOTRYPSIN"/>
</dbReference>
<evidence type="ECO:0000256" key="6">
    <source>
        <dbReference type="RuleBase" id="RU363034"/>
    </source>
</evidence>
<dbReference type="SUPFAM" id="SSF52025">
    <property type="entry name" value="PA domain"/>
    <property type="match status" value="1"/>
</dbReference>
<dbReference type="InterPro" id="IPR018114">
    <property type="entry name" value="TRYPSIN_HIS"/>
</dbReference>
<accession>A0A3E0TXI2</accession>
<dbReference type="SUPFAM" id="SSF50494">
    <property type="entry name" value="Trypsin-like serine proteases"/>
    <property type="match status" value="1"/>
</dbReference>
<sequence>MKRFGIAAISAALMVAYPVVAKNTNPLVKPRIVGGEQAVNGDWPWMSALVFTGEELTTSLEVSGTSYDTGPFTNSPAGQASGELVDCGIGDQACSDAQDKVCLIERGEINFSVKAENCEAGGGVGVVIYNNVDGAINGTLGDDFAGGIPVVAINQEDGQALKANNLGDMATVSVSSEASLIQDSSCGATFLGGKWVLTASHCVDSASSQFVKVNVGEHDLSDGAENAIDIQTIYMHPEFDAPSLNNDIALLELVETVDAPSVTLASKVITDNAAAEASDVTVIGWGGRLGYEPGEGPTGDFPDILHQVDLQLLNNQECRTVLANSLFGEGGDPDRAGVTDVMICAAVAGGGKGSCQGDSGGPLVLNTNEGWQQLGIVSWGFGCAADGFPGVYARVAEFDDWLTAITEGIAINQTQDFHIVGTEQTFSTQVEVVNNASQTANLTYSIEGDDSFSVADGECLSLTAGERCQLTVNYTASAVGEQTARLTINSDNSEITTSETFLAGRAIAASSDIENTVGGDENITWYNGGEQAWLANSVDGGIESGAITHDQDSIVMAVVSGEGELNFEWSVSSEENADDPAEPYDALYVYINGELVEFISGEVAFEQKSYDLTGEENRITWVYNKDGSASEGDDKGYIRNISFTPTAAPAPAPAPTPTPTPAAPSSSSGGGSMAWLLPLLSLVWLRRKH</sequence>
<feature type="region of interest" description="Disordered" evidence="7">
    <location>
        <begin position="646"/>
        <end position="670"/>
    </location>
</feature>
<dbReference type="InterPro" id="IPR001314">
    <property type="entry name" value="Peptidase_S1A"/>
</dbReference>
<dbReference type="Pfam" id="PF02225">
    <property type="entry name" value="PA"/>
    <property type="match status" value="1"/>
</dbReference>
<gene>
    <name evidence="10" type="ORF">DXX94_01000</name>
</gene>
<dbReference type="Gene3D" id="3.50.30.30">
    <property type="match status" value="1"/>
</dbReference>
<dbReference type="Gene3D" id="2.40.10.10">
    <property type="entry name" value="Trypsin-like serine proteases"/>
    <property type="match status" value="1"/>
</dbReference>
<keyword evidence="3 6" id="KW-0645">Protease</keyword>
<dbReference type="GO" id="GO:0005615">
    <property type="term" value="C:extracellular space"/>
    <property type="evidence" value="ECO:0007669"/>
    <property type="project" value="TreeGrafter"/>
</dbReference>
<dbReference type="InterPro" id="IPR046450">
    <property type="entry name" value="PA_dom_sf"/>
</dbReference>
<comment type="subcellular location">
    <subcellularLocation>
        <location evidence="1">Secreted</location>
    </subcellularLocation>
</comment>
<feature type="compositionally biased region" description="Pro residues" evidence="7">
    <location>
        <begin position="648"/>
        <end position="662"/>
    </location>
</feature>
<dbReference type="AlphaFoldDB" id="A0A3E0TXI2"/>
<keyword evidence="2" id="KW-0964">Secreted</keyword>
<dbReference type="PROSITE" id="PS50240">
    <property type="entry name" value="TRYPSIN_DOM"/>
    <property type="match status" value="1"/>
</dbReference>
<dbReference type="PROSITE" id="PS00134">
    <property type="entry name" value="TRYPSIN_HIS"/>
    <property type="match status" value="1"/>
</dbReference>
<feature type="domain" description="Peptidase S1" evidence="9">
    <location>
        <begin position="32"/>
        <end position="407"/>
    </location>
</feature>
<dbReference type="CDD" id="cd00190">
    <property type="entry name" value="Tryp_SPc"/>
    <property type="match status" value="1"/>
</dbReference>
<dbReference type="Pfam" id="PF00089">
    <property type="entry name" value="Trypsin"/>
    <property type="match status" value="1"/>
</dbReference>
<evidence type="ECO:0000256" key="2">
    <source>
        <dbReference type="ARBA" id="ARBA00022525"/>
    </source>
</evidence>
<feature type="signal peptide" evidence="8">
    <location>
        <begin position="1"/>
        <end position="21"/>
    </location>
</feature>
<dbReference type="InterPro" id="IPR033116">
    <property type="entry name" value="TRYPSIN_SER"/>
</dbReference>
<proteinExistence type="predicted"/>
<dbReference type="FunFam" id="2.40.10.10:FF:000002">
    <property type="entry name" value="Transmembrane protease serine"/>
    <property type="match status" value="1"/>
</dbReference>
<evidence type="ECO:0000313" key="10">
    <source>
        <dbReference type="EMBL" id="REL29411.1"/>
    </source>
</evidence>
<dbReference type="InterPro" id="IPR001254">
    <property type="entry name" value="Trypsin_dom"/>
</dbReference>
<keyword evidence="5" id="KW-1015">Disulfide bond</keyword>
<dbReference type="PANTHER" id="PTHR24264">
    <property type="entry name" value="TRYPSIN-RELATED"/>
    <property type="match status" value="1"/>
</dbReference>
<dbReference type="InterPro" id="IPR009003">
    <property type="entry name" value="Peptidase_S1_PA"/>
</dbReference>
<evidence type="ECO:0000256" key="1">
    <source>
        <dbReference type="ARBA" id="ARBA00004613"/>
    </source>
</evidence>
<dbReference type="GO" id="GO:0006508">
    <property type="term" value="P:proteolysis"/>
    <property type="evidence" value="ECO:0007669"/>
    <property type="project" value="UniProtKB-KW"/>
</dbReference>